<evidence type="ECO:0000313" key="3">
    <source>
        <dbReference type="Proteomes" id="UP000008634"/>
    </source>
</evidence>
<feature type="chain" id="PRO_5003214999" evidence="1">
    <location>
        <begin position="24"/>
        <end position="104"/>
    </location>
</feature>
<dbReference type="AlphaFoldDB" id="E6X746"/>
<keyword evidence="1" id="KW-0732">Signal</keyword>
<dbReference type="Proteomes" id="UP000008634">
    <property type="component" value="Chromosome"/>
</dbReference>
<protein>
    <submittedName>
        <fullName evidence="2">Uncharacterized protein</fullName>
    </submittedName>
</protein>
<proteinExistence type="predicted"/>
<keyword evidence="3" id="KW-1185">Reference proteome</keyword>
<sequence length="104" mass="11728">MKNIYKTIALSIVLLSGITEVTAQNRTSKTVATKKVSVKKVPSSKVVYKTPKSKVTTVRTLPNKTNIKYNGQNYYYSNNKYYTYSQGHYVNIMPKVGFKIGVLP</sequence>
<evidence type="ECO:0000313" key="2">
    <source>
        <dbReference type="EMBL" id="ADV47495.1"/>
    </source>
</evidence>
<dbReference type="RefSeq" id="WP_013548994.1">
    <property type="nucleotide sequence ID" value="NC_014934.1"/>
</dbReference>
<feature type="signal peptide" evidence="1">
    <location>
        <begin position="1"/>
        <end position="23"/>
    </location>
</feature>
<name>E6X746_CELAD</name>
<evidence type="ECO:0000256" key="1">
    <source>
        <dbReference type="SAM" id="SignalP"/>
    </source>
</evidence>
<reference evidence="2 3" key="1">
    <citation type="journal article" date="2010" name="Stand. Genomic Sci.">
        <title>Complete genome sequence of Cellulophaga algicola type strain (IC166).</title>
        <authorList>
            <person name="Abt B."/>
            <person name="Lu M."/>
            <person name="Misra M."/>
            <person name="Han C."/>
            <person name="Nolan M."/>
            <person name="Lucas S."/>
            <person name="Hammon N."/>
            <person name="Deshpande S."/>
            <person name="Cheng J.F."/>
            <person name="Tapia R."/>
            <person name="Goodwin L."/>
            <person name="Pitluck S."/>
            <person name="Liolios K."/>
            <person name="Pagani I."/>
            <person name="Ivanova N."/>
            <person name="Mavromatis K."/>
            <person name="Ovchinikova G."/>
            <person name="Pati A."/>
            <person name="Chen A."/>
            <person name="Palaniappan K."/>
            <person name="Land M."/>
            <person name="Hauser L."/>
            <person name="Chang Y.J."/>
            <person name="Jeffries C.D."/>
            <person name="Detter J.C."/>
            <person name="Brambilla E."/>
            <person name="Rohde M."/>
            <person name="Tindall B.J."/>
            <person name="Goker M."/>
            <person name="Woyke T."/>
            <person name="Bristow J."/>
            <person name="Eisen J.A."/>
            <person name="Markowitz V."/>
            <person name="Hugenholtz P."/>
            <person name="Kyrpides N.C."/>
            <person name="Klenk H.P."/>
            <person name="Lapidus A."/>
        </authorList>
    </citation>
    <scope>NUCLEOTIDE SEQUENCE [LARGE SCALE GENOMIC DNA]</scope>
    <source>
        <strain evidence="3">DSM 14237 / IC166 / ACAM 630</strain>
    </source>
</reference>
<dbReference type="EMBL" id="CP002453">
    <property type="protein sequence ID" value="ADV47495.1"/>
    <property type="molecule type" value="Genomic_DNA"/>
</dbReference>
<gene>
    <name evidence="2" type="ordered locus">Celal_0142</name>
</gene>
<dbReference type="HOGENOM" id="CLU_2245082_0_0_10"/>
<accession>E6X746</accession>
<dbReference type="KEGG" id="cao:Celal_0142"/>
<organism evidence="2 3">
    <name type="scientific">Cellulophaga algicola (strain DSM 14237 / IC166 / ACAM 630)</name>
    <dbReference type="NCBI Taxonomy" id="688270"/>
    <lineage>
        <taxon>Bacteria</taxon>
        <taxon>Pseudomonadati</taxon>
        <taxon>Bacteroidota</taxon>
        <taxon>Flavobacteriia</taxon>
        <taxon>Flavobacteriales</taxon>
        <taxon>Flavobacteriaceae</taxon>
        <taxon>Cellulophaga</taxon>
    </lineage>
</organism>